<feature type="region of interest" description="Disordered" evidence="1">
    <location>
        <begin position="1"/>
        <end position="29"/>
    </location>
</feature>
<protein>
    <submittedName>
        <fullName evidence="2">Uncharacterized protein</fullName>
    </submittedName>
</protein>
<feature type="compositionally biased region" description="Basic and acidic residues" evidence="1">
    <location>
        <begin position="1"/>
        <end position="19"/>
    </location>
</feature>
<organism evidence="2">
    <name type="scientific">Arion vulgaris</name>
    <dbReference type="NCBI Taxonomy" id="1028688"/>
    <lineage>
        <taxon>Eukaryota</taxon>
        <taxon>Metazoa</taxon>
        <taxon>Spiralia</taxon>
        <taxon>Lophotrochozoa</taxon>
        <taxon>Mollusca</taxon>
        <taxon>Gastropoda</taxon>
        <taxon>Heterobranchia</taxon>
        <taxon>Euthyneura</taxon>
        <taxon>Panpulmonata</taxon>
        <taxon>Eupulmonata</taxon>
        <taxon>Stylommatophora</taxon>
        <taxon>Helicina</taxon>
        <taxon>Arionoidea</taxon>
        <taxon>Arionidae</taxon>
        <taxon>Arion</taxon>
    </lineage>
</organism>
<evidence type="ECO:0000256" key="1">
    <source>
        <dbReference type="SAM" id="MobiDB-lite"/>
    </source>
</evidence>
<sequence length="55" mass="6071">TRKDRYNAGEQGGERDTIGKEGSMQVGSGEKEIHLNGKVEEQGETIHLEGKVQCR</sequence>
<dbReference type="AlphaFoldDB" id="A0A0B7BY71"/>
<proteinExistence type="predicted"/>
<feature type="non-terminal residue" evidence="2">
    <location>
        <position position="1"/>
    </location>
</feature>
<dbReference type="EMBL" id="HACG01051006">
    <property type="protein sequence ID" value="CEK97877.1"/>
    <property type="molecule type" value="Transcribed_RNA"/>
</dbReference>
<evidence type="ECO:0000313" key="2">
    <source>
        <dbReference type="EMBL" id="CEK97877.1"/>
    </source>
</evidence>
<reference evidence="2" key="1">
    <citation type="submission" date="2014-12" db="EMBL/GenBank/DDBJ databases">
        <title>Insight into the proteome of Arion vulgaris.</title>
        <authorList>
            <person name="Aradska J."/>
            <person name="Bulat T."/>
            <person name="Smidak R."/>
            <person name="Sarate P."/>
            <person name="Gangsoo J."/>
            <person name="Sialana F."/>
            <person name="Bilban M."/>
            <person name="Lubec G."/>
        </authorList>
    </citation>
    <scope>NUCLEOTIDE SEQUENCE</scope>
    <source>
        <tissue evidence="2">Skin</tissue>
    </source>
</reference>
<gene>
    <name evidence="2" type="primary">ORF217160</name>
</gene>
<name>A0A0B7BY71_9EUPU</name>
<accession>A0A0B7BY71</accession>